<evidence type="ECO:0000256" key="4">
    <source>
        <dbReference type="ARBA" id="ARBA00022729"/>
    </source>
</evidence>
<dbReference type="InterPro" id="IPR033116">
    <property type="entry name" value="TRYPSIN_SER"/>
</dbReference>
<keyword evidence="13" id="KW-1185">Reference proteome</keyword>
<evidence type="ECO:0000256" key="7">
    <source>
        <dbReference type="ARBA" id="ARBA00023157"/>
    </source>
</evidence>
<dbReference type="GO" id="GO:0016485">
    <property type="term" value="P:protein processing"/>
    <property type="evidence" value="ECO:0007669"/>
    <property type="project" value="UniProtKB-ARBA"/>
</dbReference>
<dbReference type="EMBL" id="CAJQZP010000508">
    <property type="protein sequence ID" value="CAG4965221.1"/>
    <property type="molecule type" value="Genomic_DNA"/>
</dbReference>
<evidence type="ECO:0000256" key="5">
    <source>
        <dbReference type="ARBA" id="ARBA00022801"/>
    </source>
</evidence>
<comment type="caution">
    <text evidence="12">The sequence shown here is derived from an EMBL/GenBank/DDBJ whole genome shotgun (WGS) entry which is preliminary data.</text>
</comment>
<keyword evidence="2" id="KW-0964">Secreted</keyword>
<dbReference type="GO" id="GO:0005576">
    <property type="term" value="C:extracellular region"/>
    <property type="evidence" value="ECO:0007669"/>
    <property type="project" value="UniProtKB-SubCell"/>
</dbReference>
<dbReference type="AlphaFoldDB" id="A0A8S3WKP2"/>
<dbReference type="FunFam" id="2.40.10.10:FF:000047">
    <property type="entry name" value="Trypsin eta"/>
    <property type="match status" value="1"/>
</dbReference>
<evidence type="ECO:0000256" key="1">
    <source>
        <dbReference type="ARBA" id="ARBA00004613"/>
    </source>
</evidence>
<name>A0A8S3WKP2_PARAO</name>
<protein>
    <recommendedName>
        <fullName evidence="9">trypsin</fullName>
        <ecNumber evidence="9">3.4.21.4</ecNumber>
    </recommendedName>
</protein>
<dbReference type="PROSITE" id="PS00135">
    <property type="entry name" value="TRYPSIN_SER"/>
    <property type="match status" value="1"/>
</dbReference>
<organism evidence="12 13">
    <name type="scientific">Parnassius apollo</name>
    <name type="common">Apollo butterfly</name>
    <name type="synonym">Papilio apollo</name>
    <dbReference type="NCBI Taxonomy" id="110799"/>
    <lineage>
        <taxon>Eukaryota</taxon>
        <taxon>Metazoa</taxon>
        <taxon>Ecdysozoa</taxon>
        <taxon>Arthropoda</taxon>
        <taxon>Hexapoda</taxon>
        <taxon>Insecta</taxon>
        <taxon>Pterygota</taxon>
        <taxon>Neoptera</taxon>
        <taxon>Endopterygota</taxon>
        <taxon>Lepidoptera</taxon>
        <taxon>Glossata</taxon>
        <taxon>Ditrysia</taxon>
        <taxon>Papilionoidea</taxon>
        <taxon>Papilionidae</taxon>
        <taxon>Parnassiinae</taxon>
        <taxon>Parnassini</taxon>
        <taxon>Parnassius</taxon>
        <taxon>Parnassius</taxon>
    </lineage>
</organism>
<evidence type="ECO:0000256" key="8">
    <source>
        <dbReference type="ARBA" id="ARBA00036320"/>
    </source>
</evidence>
<gene>
    <name evidence="12" type="ORF">PAPOLLO_LOCUS7373</name>
</gene>
<dbReference type="Proteomes" id="UP000691718">
    <property type="component" value="Unassembled WGS sequence"/>
</dbReference>
<dbReference type="GO" id="GO:0004252">
    <property type="term" value="F:serine-type endopeptidase activity"/>
    <property type="evidence" value="ECO:0007669"/>
    <property type="project" value="UniProtKB-EC"/>
</dbReference>
<evidence type="ECO:0000256" key="6">
    <source>
        <dbReference type="ARBA" id="ARBA00022825"/>
    </source>
</evidence>
<reference evidence="12" key="1">
    <citation type="submission" date="2021-04" db="EMBL/GenBank/DDBJ databases">
        <authorList>
            <person name="Tunstrom K."/>
        </authorList>
    </citation>
    <scope>NUCLEOTIDE SEQUENCE</scope>
</reference>
<keyword evidence="4 10" id="KW-0732">Signal</keyword>
<evidence type="ECO:0000256" key="9">
    <source>
        <dbReference type="ARBA" id="ARBA00038868"/>
    </source>
</evidence>
<proteinExistence type="predicted"/>
<evidence type="ECO:0000256" key="2">
    <source>
        <dbReference type="ARBA" id="ARBA00022525"/>
    </source>
</evidence>
<evidence type="ECO:0000256" key="10">
    <source>
        <dbReference type="SAM" id="SignalP"/>
    </source>
</evidence>
<dbReference type="PANTHER" id="PTHR24252">
    <property type="entry name" value="ACROSIN-RELATED"/>
    <property type="match status" value="1"/>
</dbReference>
<dbReference type="PANTHER" id="PTHR24252:SF7">
    <property type="entry name" value="HYALIN"/>
    <property type="match status" value="1"/>
</dbReference>
<keyword evidence="6" id="KW-0720">Serine protease</keyword>
<comment type="catalytic activity">
    <reaction evidence="8">
        <text>Preferential cleavage: Arg-|-Xaa, Lys-|-Xaa.</text>
        <dbReference type="EC" id="3.4.21.4"/>
    </reaction>
</comment>
<evidence type="ECO:0000259" key="11">
    <source>
        <dbReference type="PROSITE" id="PS50240"/>
    </source>
</evidence>
<dbReference type="EC" id="3.4.21.4" evidence="9"/>
<accession>A0A8S3WKP2</accession>
<comment type="subcellular location">
    <subcellularLocation>
        <location evidence="1">Secreted</location>
    </subcellularLocation>
</comment>
<dbReference type="SMART" id="SM00020">
    <property type="entry name" value="Tryp_SPc"/>
    <property type="match status" value="1"/>
</dbReference>
<evidence type="ECO:0000313" key="12">
    <source>
        <dbReference type="EMBL" id="CAG4965221.1"/>
    </source>
</evidence>
<dbReference type="CDD" id="cd00190">
    <property type="entry name" value="Tryp_SPc"/>
    <property type="match status" value="1"/>
</dbReference>
<keyword evidence="7" id="KW-1015">Disulfide bond</keyword>
<keyword evidence="3" id="KW-0645">Protease</keyword>
<feature type="signal peptide" evidence="10">
    <location>
        <begin position="1"/>
        <end position="21"/>
    </location>
</feature>
<dbReference type="PROSITE" id="PS50240">
    <property type="entry name" value="TRYPSIN_DOM"/>
    <property type="match status" value="1"/>
</dbReference>
<feature type="domain" description="Peptidase S1" evidence="11">
    <location>
        <begin position="119"/>
        <end position="361"/>
    </location>
</feature>
<evidence type="ECO:0000256" key="3">
    <source>
        <dbReference type="ARBA" id="ARBA00022670"/>
    </source>
</evidence>
<keyword evidence="5" id="KW-0378">Hydrolase</keyword>
<feature type="chain" id="PRO_5035732108" description="trypsin" evidence="10">
    <location>
        <begin position="22"/>
        <end position="364"/>
    </location>
</feature>
<dbReference type="InterPro" id="IPR001254">
    <property type="entry name" value="Trypsin_dom"/>
</dbReference>
<dbReference type="Pfam" id="PF00089">
    <property type="entry name" value="Trypsin"/>
    <property type="match status" value="1"/>
</dbReference>
<dbReference type="OrthoDB" id="6357057at2759"/>
<sequence>MSLKTSLLYCCLIYYVKIIRASEVGDGCLSNGENGVCVIISDCEVAVRAITMNHSHHLQRCGFQGITEIVCCPHSSEITTTAVYRPTLGPRGGDKSLRVADRECKKIVDTYNPPSGVYILGGEFAEEGEFPHMVALGYRISEAYVFRCGGSLISDRYVLTAVHCVNTLDRIQPSIVRVGVVNITGDNWNDATDIEVERIYIHPDYSRPRKYHDLAMLRLAKRVPTSRNVFPTCLYTGEADPTVPLTVTGWGVTDVTRAATSNLLLKATLNIVPQESCNLKYSKSRKLPNGIVNEQLCAGDLSGVMDTCQGDSGGPLQGLTGLDGHYRLVGVTSFGSGCGSPVPGVYTRVSKYLDWIESTVWSTA</sequence>
<evidence type="ECO:0000313" key="13">
    <source>
        <dbReference type="Proteomes" id="UP000691718"/>
    </source>
</evidence>
<dbReference type="SMART" id="SM00680">
    <property type="entry name" value="CLIP"/>
    <property type="match status" value="1"/>
</dbReference>
<dbReference type="InterPro" id="IPR022700">
    <property type="entry name" value="CLIP"/>
</dbReference>